<feature type="chain" id="PRO_5005201895" evidence="1">
    <location>
        <begin position="21"/>
        <end position="137"/>
    </location>
</feature>
<sequence>MKNALFSSVVLALCVFSAQGSPVEERSTKILFDNSCHSISLNPSIAVLTATCLDTAGTASVTSSISLNSCIANTNGMLEAKAGGDFAASCSSLSFSQSSGEPELTARCPNTAGTATFTTSIDLNSVLSNSNGFLTCP</sequence>
<dbReference type="STRING" id="27342.A0A0H2RG45"/>
<accession>A0A0H2RG45</accession>
<dbReference type="EMBL" id="KQ086015">
    <property type="protein sequence ID" value="KLO10855.1"/>
    <property type="molecule type" value="Genomic_DNA"/>
</dbReference>
<dbReference type="Proteomes" id="UP000053477">
    <property type="component" value="Unassembled WGS sequence"/>
</dbReference>
<proteinExistence type="predicted"/>
<feature type="domain" description="Cyanovirin-N" evidence="2">
    <location>
        <begin position="31"/>
        <end position="136"/>
    </location>
</feature>
<dbReference type="InParanoid" id="A0A0H2RG45"/>
<organism evidence="3 4">
    <name type="scientific">Schizopora paradoxa</name>
    <dbReference type="NCBI Taxonomy" id="27342"/>
    <lineage>
        <taxon>Eukaryota</taxon>
        <taxon>Fungi</taxon>
        <taxon>Dikarya</taxon>
        <taxon>Basidiomycota</taxon>
        <taxon>Agaricomycotina</taxon>
        <taxon>Agaricomycetes</taxon>
        <taxon>Hymenochaetales</taxon>
        <taxon>Schizoporaceae</taxon>
        <taxon>Schizopora</taxon>
    </lineage>
</organism>
<dbReference type="InterPro" id="IPR011058">
    <property type="entry name" value="Cyanovirin-N"/>
</dbReference>
<evidence type="ECO:0000256" key="1">
    <source>
        <dbReference type="SAM" id="SignalP"/>
    </source>
</evidence>
<keyword evidence="4" id="KW-1185">Reference proteome</keyword>
<reference evidence="3 4" key="1">
    <citation type="submission" date="2015-04" db="EMBL/GenBank/DDBJ databases">
        <title>Complete genome sequence of Schizopora paradoxa KUC8140, a cosmopolitan wood degrader in East Asia.</title>
        <authorList>
            <consortium name="DOE Joint Genome Institute"/>
            <person name="Min B."/>
            <person name="Park H."/>
            <person name="Jang Y."/>
            <person name="Kim J.-J."/>
            <person name="Kim K.H."/>
            <person name="Pangilinan J."/>
            <person name="Lipzen A."/>
            <person name="Riley R."/>
            <person name="Grigoriev I.V."/>
            <person name="Spatafora J.W."/>
            <person name="Choi I.-G."/>
        </authorList>
    </citation>
    <scope>NUCLEOTIDE SEQUENCE [LARGE SCALE GENOMIC DNA]</scope>
    <source>
        <strain evidence="3 4">KUC8140</strain>
    </source>
</reference>
<dbReference type="SMART" id="SM01111">
    <property type="entry name" value="CVNH"/>
    <property type="match status" value="1"/>
</dbReference>
<dbReference type="OrthoDB" id="2947935at2759"/>
<dbReference type="InterPro" id="IPR036673">
    <property type="entry name" value="Cyanovirin-N_sf"/>
</dbReference>
<dbReference type="Gene3D" id="2.30.60.10">
    <property type="entry name" value="Cyanovirin-N"/>
    <property type="match status" value="1"/>
</dbReference>
<keyword evidence="1" id="KW-0732">Signal</keyword>
<dbReference type="SUPFAM" id="SSF51322">
    <property type="entry name" value="Cyanovirin-N"/>
    <property type="match status" value="1"/>
</dbReference>
<evidence type="ECO:0000313" key="3">
    <source>
        <dbReference type="EMBL" id="KLO10855.1"/>
    </source>
</evidence>
<dbReference type="Pfam" id="PF08881">
    <property type="entry name" value="CVNH"/>
    <property type="match status" value="1"/>
</dbReference>
<protein>
    <submittedName>
        <fullName evidence="3">Cyanovirin-N</fullName>
    </submittedName>
</protein>
<dbReference type="AlphaFoldDB" id="A0A0H2RG45"/>
<gene>
    <name evidence="3" type="ORF">SCHPADRAFT_892040</name>
</gene>
<evidence type="ECO:0000313" key="4">
    <source>
        <dbReference type="Proteomes" id="UP000053477"/>
    </source>
</evidence>
<name>A0A0H2RG45_9AGAM</name>
<evidence type="ECO:0000259" key="2">
    <source>
        <dbReference type="SMART" id="SM01111"/>
    </source>
</evidence>
<feature type="signal peptide" evidence="1">
    <location>
        <begin position="1"/>
        <end position="20"/>
    </location>
</feature>